<reference evidence="5" key="1">
    <citation type="submission" date="2015-02" db="EMBL/GenBank/DDBJ databases">
        <title>Genome sequencing for Strongylocentrotus purpuratus.</title>
        <authorList>
            <person name="Murali S."/>
            <person name="Liu Y."/>
            <person name="Vee V."/>
            <person name="English A."/>
            <person name="Wang M."/>
            <person name="Skinner E."/>
            <person name="Han Y."/>
            <person name="Muzny D.M."/>
            <person name="Worley K.C."/>
            <person name="Gibbs R.A."/>
        </authorList>
    </citation>
    <scope>NUCLEOTIDE SEQUENCE</scope>
</reference>
<dbReference type="PANTHER" id="PTHR46260:SF3">
    <property type="entry name" value="RING-TYPE DOMAIN-CONTAINING PROTEIN"/>
    <property type="match status" value="1"/>
</dbReference>
<evidence type="ECO:0000256" key="2">
    <source>
        <dbReference type="ARBA" id="ARBA00022737"/>
    </source>
</evidence>
<dbReference type="AlphaFoldDB" id="A0A7M7GEL0"/>
<evidence type="ECO:0000256" key="1">
    <source>
        <dbReference type="ARBA" id="ARBA00022441"/>
    </source>
</evidence>
<evidence type="ECO:0000313" key="5">
    <source>
        <dbReference type="Proteomes" id="UP000007110"/>
    </source>
</evidence>
<feature type="region of interest" description="Disordered" evidence="3">
    <location>
        <begin position="351"/>
        <end position="374"/>
    </location>
</feature>
<dbReference type="Proteomes" id="UP000007110">
    <property type="component" value="Unassembled WGS sequence"/>
</dbReference>
<name>A0A7M7GEL0_STRPU</name>
<sequence length="374" mass="40485">MATADATAGAIGPDSFKWEALPPMPTKRVYSSAVECNGKLYVIGGVSMHGNPLDAFEMYDPEKKKWNNRLPNLPNKRGQPAVAVVGGKIVVLGGVAGSKEASDAVDVFDTTSKKWTMGMKTLGEKIQNISTVVHNGKVITIGGMKANTSALQLCRVLNIEENVWLELPDMPTARYGAAAHIKGDVIYVLGGRNGKYPVMCLEVLDLKQSRWTKLKPLTKPRVFCSYIMTDEKFYCIGGLQADGKDFHDETEEYDVENDEWTDLDSMPHVRGDFCAGMVAGKIVVVGGMSRKALPLTEAEFLDDDKTWKPIADCPVSRGSGTSTVFQDKLVIIGGFTPEGVSSAVELLSVGSTSETAEASEASRGQARRGKGKRR</sequence>
<dbReference type="EnsemblMetazoa" id="XM_003723848">
    <property type="protein sequence ID" value="XP_003723896"/>
    <property type="gene ID" value="LOC584899"/>
</dbReference>
<evidence type="ECO:0000313" key="4">
    <source>
        <dbReference type="EnsemblMetazoa" id="XP_003723896"/>
    </source>
</evidence>
<dbReference type="PANTHER" id="PTHR46260">
    <property type="entry name" value="RING-TYPE DOMAIN-CONTAINING PROTEIN"/>
    <property type="match status" value="1"/>
</dbReference>
<evidence type="ECO:0000256" key="3">
    <source>
        <dbReference type="SAM" id="MobiDB-lite"/>
    </source>
</evidence>
<dbReference type="OMA" id="VWIKPSR"/>
<dbReference type="Gene3D" id="2.120.10.80">
    <property type="entry name" value="Kelch-type beta propeller"/>
    <property type="match status" value="2"/>
</dbReference>
<dbReference type="GeneID" id="584899"/>
<proteinExistence type="predicted"/>
<organism evidence="4 5">
    <name type="scientific">Strongylocentrotus purpuratus</name>
    <name type="common">Purple sea urchin</name>
    <dbReference type="NCBI Taxonomy" id="7668"/>
    <lineage>
        <taxon>Eukaryota</taxon>
        <taxon>Metazoa</taxon>
        <taxon>Echinodermata</taxon>
        <taxon>Eleutherozoa</taxon>
        <taxon>Echinozoa</taxon>
        <taxon>Echinoidea</taxon>
        <taxon>Euechinoidea</taxon>
        <taxon>Echinacea</taxon>
        <taxon>Camarodonta</taxon>
        <taxon>Echinidea</taxon>
        <taxon>Strongylocentrotidae</taxon>
        <taxon>Strongylocentrotus</taxon>
    </lineage>
</organism>
<accession>A0A7M7GEL0</accession>
<protein>
    <submittedName>
        <fullName evidence="4">Uncharacterized protein</fullName>
    </submittedName>
</protein>
<keyword evidence="5" id="KW-1185">Reference proteome</keyword>
<keyword evidence="2" id="KW-0677">Repeat</keyword>
<feature type="compositionally biased region" description="Low complexity" evidence="3">
    <location>
        <begin position="351"/>
        <end position="362"/>
    </location>
</feature>
<dbReference type="InterPro" id="IPR006652">
    <property type="entry name" value="Kelch_1"/>
</dbReference>
<dbReference type="OrthoDB" id="10016136at2759"/>
<dbReference type="SUPFAM" id="SSF117281">
    <property type="entry name" value="Kelch motif"/>
    <property type="match status" value="2"/>
</dbReference>
<dbReference type="Pfam" id="PF24681">
    <property type="entry name" value="Kelch_KLHDC2_KLHL20_DRC7"/>
    <property type="match status" value="1"/>
</dbReference>
<dbReference type="InterPro" id="IPR015915">
    <property type="entry name" value="Kelch-typ_b-propeller"/>
</dbReference>
<dbReference type="RefSeq" id="XP_003723896.2">
    <property type="nucleotide sequence ID" value="XM_003723848.3"/>
</dbReference>
<dbReference type="InterPro" id="IPR051746">
    <property type="entry name" value="Kelch_domain_containing_8"/>
</dbReference>
<reference evidence="4" key="2">
    <citation type="submission" date="2021-01" db="UniProtKB">
        <authorList>
            <consortium name="EnsemblMetazoa"/>
        </authorList>
    </citation>
    <scope>IDENTIFICATION</scope>
</reference>
<dbReference type="SMART" id="SM00612">
    <property type="entry name" value="Kelch"/>
    <property type="match status" value="7"/>
</dbReference>
<dbReference type="InParanoid" id="A0A7M7GEL0"/>
<feature type="compositionally biased region" description="Basic residues" evidence="3">
    <location>
        <begin position="365"/>
        <end position="374"/>
    </location>
</feature>
<keyword evidence="1" id="KW-0880">Kelch repeat</keyword>
<dbReference type="Pfam" id="PF01344">
    <property type="entry name" value="Kelch_1"/>
    <property type="match status" value="2"/>
</dbReference>
<dbReference type="KEGG" id="spu:584899"/>